<name>A0A915DX02_9BILA</name>
<evidence type="ECO:0000313" key="3">
    <source>
        <dbReference type="WBParaSite" id="jg24077.1"/>
    </source>
</evidence>
<protein>
    <submittedName>
        <fullName evidence="3">Uncharacterized protein</fullName>
    </submittedName>
</protein>
<organism evidence="2 3">
    <name type="scientific">Ditylenchus dipsaci</name>
    <dbReference type="NCBI Taxonomy" id="166011"/>
    <lineage>
        <taxon>Eukaryota</taxon>
        <taxon>Metazoa</taxon>
        <taxon>Ecdysozoa</taxon>
        <taxon>Nematoda</taxon>
        <taxon>Chromadorea</taxon>
        <taxon>Rhabditida</taxon>
        <taxon>Tylenchina</taxon>
        <taxon>Tylenchomorpha</taxon>
        <taxon>Sphaerularioidea</taxon>
        <taxon>Anguinidae</taxon>
        <taxon>Anguininae</taxon>
        <taxon>Ditylenchus</taxon>
    </lineage>
</organism>
<accession>A0A915DX02</accession>
<keyword evidence="2" id="KW-1185">Reference proteome</keyword>
<feature type="transmembrane region" description="Helical" evidence="1">
    <location>
        <begin position="72"/>
        <end position="95"/>
    </location>
</feature>
<keyword evidence="1" id="KW-1133">Transmembrane helix</keyword>
<dbReference type="Proteomes" id="UP000887574">
    <property type="component" value="Unplaced"/>
</dbReference>
<keyword evidence="1" id="KW-0472">Membrane</keyword>
<reference evidence="3" key="1">
    <citation type="submission" date="2022-11" db="UniProtKB">
        <authorList>
            <consortium name="WormBaseParasite"/>
        </authorList>
    </citation>
    <scope>IDENTIFICATION</scope>
</reference>
<evidence type="ECO:0000256" key="1">
    <source>
        <dbReference type="SAM" id="Phobius"/>
    </source>
</evidence>
<dbReference type="AlphaFoldDB" id="A0A915DX02"/>
<keyword evidence="1" id="KW-0812">Transmembrane</keyword>
<dbReference type="WBParaSite" id="jg24077.1">
    <property type="protein sequence ID" value="jg24077.1"/>
    <property type="gene ID" value="jg24077"/>
</dbReference>
<evidence type="ECO:0000313" key="2">
    <source>
        <dbReference type="Proteomes" id="UP000887574"/>
    </source>
</evidence>
<proteinExistence type="predicted"/>
<feature type="transmembrane region" description="Helical" evidence="1">
    <location>
        <begin position="37"/>
        <end position="60"/>
    </location>
</feature>
<sequence length="124" mass="14525">MFERCFPRRIFQDQLRAGKQSSKDTSMRVQSTIKHSTVLSINFTIFLPIILHYTILKLVFSVGDGCLERIRWFYLVLLCAFLIVRLLMMICFHLHCVELIQVIQKVSEVNEAKKLGTLSRHQIL</sequence>